<evidence type="ECO:0000313" key="3">
    <source>
        <dbReference type="Proteomes" id="UP000663881"/>
    </source>
</evidence>
<comment type="caution">
    <text evidence="2">The sequence shown here is derived from an EMBL/GenBank/DDBJ whole genome shotgun (WGS) entry which is preliminary data.</text>
</comment>
<keyword evidence="1" id="KW-0812">Transmembrane</keyword>
<accession>A0A820P8Y3</accession>
<dbReference type="AlphaFoldDB" id="A0A820P8Y3"/>
<proteinExistence type="predicted"/>
<protein>
    <submittedName>
        <fullName evidence="2">Uncharacterized protein</fullName>
    </submittedName>
</protein>
<gene>
    <name evidence="2" type="ORF">OKA104_LOCUS51348</name>
</gene>
<name>A0A820P8Y3_9BILA</name>
<feature type="transmembrane region" description="Helical" evidence="1">
    <location>
        <begin position="12"/>
        <end position="37"/>
    </location>
</feature>
<feature type="transmembrane region" description="Helical" evidence="1">
    <location>
        <begin position="57"/>
        <end position="77"/>
    </location>
</feature>
<reference evidence="2" key="1">
    <citation type="submission" date="2021-02" db="EMBL/GenBank/DDBJ databases">
        <authorList>
            <person name="Nowell W R."/>
        </authorList>
    </citation>
    <scope>NUCLEOTIDE SEQUENCE</scope>
</reference>
<feature type="transmembrane region" description="Helical" evidence="1">
    <location>
        <begin position="135"/>
        <end position="153"/>
    </location>
</feature>
<evidence type="ECO:0000256" key="1">
    <source>
        <dbReference type="SAM" id="Phobius"/>
    </source>
</evidence>
<evidence type="ECO:0000313" key="2">
    <source>
        <dbReference type="EMBL" id="CAF4400017.1"/>
    </source>
</evidence>
<dbReference type="EMBL" id="CAJOAY010027626">
    <property type="protein sequence ID" value="CAF4400017.1"/>
    <property type="molecule type" value="Genomic_DNA"/>
</dbReference>
<organism evidence="2 3">
    <name type="scientific">Adineta steineri</name>
    <dbReference type="NCBI Taxonomy" id="433720"/>
    <lineage>
        <taxon>Eukaryota</taxon>
        <taxon>Metazoa</taxon>
        <taxon>Spiralia</taxon>
        <taxon>Gnathifera</taxon>
        <taxon>Rotifera</taxon>
        <taxon>Eurotatoria</taxon>
        <taxon>Bdelloidea</taxon>
        <taxon>Adinetida</taxon>
        <taxon>Adinetidae</taxon>
        <taxon>Adineta</taxon>
    </lineage>
</organism>
<sequence>ILSTMSPSISPIVIGVLLSTYFLTIQTIEYSLSTYVLNEKQHELYQNYLLFKGNAPIWKWWNLFTLITVPLAIWAALGDLWKIFTTKAPIKQHLTSIIRAMQLFSTLFISFARAVPLEGKLAETPSKEILMELNYYQWFLFLLNILGFVITIIQCKQAQNAESINARKKKE</sequence>
<dbReference type="Proteomes" id="UP000663881">
    <property type="component" value="Unassembled WGS sequence"/>
</dbReference>
<keyword evidence="1" id="KW-1133">Transmembrane helix</keyword>
<keyword evidence="1" id="KW-0472">Membrane</keyword>
<feature type="transmembrane region" description="Helical" evidence="1">
    <location>
        <begin position="97"/>
        <end position="115"/>
    </location>
</feature>
<feature type="non-terminal residue" evidence="2">
    <location>
        <position position="1"/>
    </location>
</feature>